<protein>
    <submittedName>
        <fullName evidence="2">(Mediterranean fruit fly) hypothetical protein</fullName>
    </submittedName>
</protein>
<name>A0A811U1R6_CERCA</name>
<gene>
    <name evidence="2" type="ORF">CCAP1982_LOCUS1714</name>
</gene>
<keyword evidence="3" id="KW-1185">Reference proteome</keyword>
<comment type="caution">
    <text evidence="2">The sequence shown here is derived from an EMBL/GenBank/DDBJ whole genome shotgun (WGS) entry which is preliminary data.</text>
</comment>
<dbReference type="Proteomes" id="UP000606786">
    <property type="component" value="Unassembled WGS sequence"/>
</dbReference>
<reference evidence="2" key="1">
    <citation type="submission" date="2020-11" db="EMBL/GenBank/DDBJ databases">
        <authorList>
            <person name="Whitehead M."/>
        </authorList>
    </citation>
    <scope>NUCLEOTIDE SEQUENCE</scope>
    <source>
        <strain evidence="2">EGII</strain>
    </source>
</reference>
<evidence type="ECO:0000313" key="2">
    <source>
        <dbReference type="EMBL" id="CAD6992879.1"/>
    </source>
</evidence>
<evidence type="ECO:0000313" key="3">
    <source>
        <dbReference type="Proteomes" id="UP000606786"/>
    </source>
</evidence>
<sequence>MPKKSKLEYAFNCLHTYHQQQHQQQQRQRDLCAKRSKSRSSSSSNQPTKHTATNGTVFNTLRQIAHKVD</sequence>
<dbReference type="EMBL" id="CAJHJT010000001">
    <property type="protein sequence ID" value="CAD6992879.1"/>
    <property type="molecule type" value="Genomic_DNA"/>
</dbReference>
<accession>A0A811U1R6</accession>
<organism evidence="2 3">
    <name type="scientific">Ceratitis capitata</name>
    <name type="common">Mediterranean fruit fly</name>
    <name type="synonym">Tephritis capitata</name>
    <dbReference type="NCBI Taxonomy" id="7213"/>
    <lineage>
        <taxon>Eukaryota</taxon>
        <taxon>Metazoa</taxon>
        <taxon>Ecdysozoa</taxon>
        <taxon>Arthropoda</taxon>
        <taxon>Hexapoda</taxon>
        <taxon>Insecta</taxon>
        <taxon>Pterygota</taxon>
        <taxon>Neoptera</taxon>
        <taxon>Endopterygota</taxon>
        <taxon>Diptera</taxon>
        <taxon>Brachycera</taxon>
        <taxon>Muscomorpha</taxon>
        <taxon>Tephritoidea</taxon>
        <taxon>Tephritidae</taxon>
        <taxon>Ceratitis</taxon>
        <taxon>Ceratitis</taxon>
    </lineage>
</organism>
<evidence type="ECO:0000256" key="1">
    <source>
        <dbReference type="SAM" id="MobiDB-lite"/>
    </source>
</evidence>
<feature type="compositionally biased region" description="Polar residues" evidence="1">
    <location>
        <begin position="45"/>
        <end position="62"/>
    </location>
</feature>
<feature type="region of interest" description="Disordered" evidence="1">
    <location>
        <begin position="19"/>
        <end position="69"/>
    </location>
</feature>
<proteinExistence type="predicted"/>
<dbReference type="AlphaFoldDB" id="A0A811U1R6"/>